<dbReference type="Proteomes" id="UP001064971">
    <property type="component" value="Chromosome"/>
</dbReference>
<dbReference type="InterPro" id="IPR009776">
    <property type="entry name" value="Spore_0_M"/>
</dbReference>
<keyword evidence="2" id="KW-1185">Reference proteome</keyword>
<reference evidence="1" key="1">
    <citation type="submission" date="2022-07" db="EMBL/GenBank/DDBJ databases">
        <title>Complete Genome Sequence of the Radioresistant Bacterium Deinococcus aetherius ST0316, Isolated from the Air Dust collected in Lower Stratosphere above Japan.</title>
        <authorList>
            <person name="Satoh K."/>
            <person name="Hagiwara K."/>
            <person name="Katsumata K."/>
            <person name="Kubo A."/>
            <person name="Yokobori S."/>
            <person name="Yamagishi A."/>
            <person name="Oono Y."/>
            <person name="Narumi I."/>
        </authorList>
    </citation>
    <scope>NUCLEOTIDE SEQUENCE</scope>
    <source>
        <strain evidence="1">ST0316</strain>
    </source>
</reference>
<name>A0ABM8AEX3_9DEIO</name>
<evidence type="ECO:0000313" key="1">
    <source>
        <dbReference type="EMBL" id="BDP42353.1"/>
    </source>
</evidence>
<dbReference type="PANTHER" id="PTHR40053:SF1">
    <property type="entry name" value="SPORULATION-CONTROL PROTEIN SPO0M"/>
    <property type="match status" value="1"/>
</dbReference>
<evidence type="ECO:0000313" key="2">
    <source>
        <dbReference type="Proteomes" id="UP001064971"/>
    </source>
</evidence>
<dbReference type="EMBL" id="AP026560">
    <property type="protein sequence ID" value="BDP42353.1"/>
    <property type="molecule type" value="Genomic_DNA"/>
</dbReference>
<dbReference type="Pfam" id="PF07070">
    <property type="entry name" value="Spo0M"/>
    <property type="match status" value="1"/>
</dbReference>
<sequence length="248" mass="26733">MGFLKKMMAAVGVGGATVDARVQNPAVRVGEALTGVVLVRGGAVEQRVERVNLGLATRYKSDDSYVTHLLFSQPVTPGFDLRPGETREFPFSLTVPPGTPLSLPGTAVWLATDADIAGAVDPGDTDHLQILPSCEMAVLIDAAERLGFRLAASEVEHHHGRIVQELSFRPPYGQYHLNELEMMVFPAPSGLDVILEVDRRATGLTTGLSSLFTSEFEQKGRWHVPASLLAGGPDAVARELRGRIRQLS</sequence>
<evidence type="ECO:0008006" key="3">
    <source>
        <dbReference type="Google" id="ProtNLM"/>
    </source>
</evidence>
<organism evidence="1 2">
    <name type="scientific">Deinococcus aetherius</name>
    <dbReference type="NCBI Taxonomy" id="200252"/>
    <lineage>
        <taxon>Bacteria</taxon>
        <taxon>Thermotogati</taxon>
        <taxon>Deinococcota</taxon>
        <taxon>Deinococci</taxon>
        <taxon>Deinococcales</taxon>
        <taxon>Deinococcaceae</taxon>
        <taxon>Deinococcus</taxon>
    </lineage>
</organism>
<dbReference type="RefSeq" id="WP_264775050.1">
    <property type="nucleotide sequence ID" value="NZ_AP026560.1"/>
</dbReference>
<accession>A0ABM8AEX3</accession>
<protein>
    <recommendedName>
        <fullName evidence="3">Sporulation protein</fullName>
    </recommendedName>
</protein>
<gene>
    <name evidence="1" type="ORF">DAETH_23220</name>
</gene>
<proteinExistence type="predicted"/>
<dbReference type="PANTHER" id="PTHR40053">
    <property type="entry name" value="SPORULATION-CONTROL PROTEIN SPO0M"/>
    <property type="match status" value="1"/>
</dbReference>